<feature type="compositionally biased region" description="Polar residues" evidence="1">
    <location>
        <begin position="88"/>
        <end position="108"/>
    </location>
</feature>
<evidence type="ECO:0000256" key="1">
    <source>
        <dbReference type="SAM" id="MobiDB-lite"/>
    </source>
</evidence>
<keyword evidence="4" id="KW-1185">Reference proteome</keyword>
<dbReference type="InterPro" id="IPR011871">
    <property type="entry name" value="Fib_succ_major"/>
</dbReference>
<dbReference type="EMBL" id="QLLN01000003">
    <property type="protein sequence ID" value="RAJ12377.1"/>
    <property type="molecule type" value="Genomic_DNA"/>
</dbReference>
<organism evidence="3 4">
    <name type="scientific">Arenibacter echinorum</name>
    <dbReference type="NCBI Taxonomy" id="440515"/>
    <lineage>
        <taxon>Bacteria</taxon>
        <taxon>Pseudomonadati</taxon>
        <taxon>Bacteroidota</taxon>
        <taxon>Flavobacteriia</taxon>
        <taxon>Flavobacteriales</taxon>
        <taxon>Flavobacteriaceae</taxon>
        <taxon>Arenibacter</taxon>
    </lineage>
</organism>
<reference evidence="3 4" key="1">
    <citation type="submission" date="2018-06" db="EMBL/GenBank/DDBJ databases">
        <title>Genomic Encyclopedia of Archaeal and Bacterial Type Strains, Phase II (KMG-II): from individual species to whole genera.</title>
        <authorList>
            <person name="Goeker M."/>
        </authorList>
    </citation>
    <scope>NUCLEOTIDE SEQUENCE [LARGE SCALE GENOMIC DNA]</scope>
    <source>
        <strain evidence="3 4">DSM 23522</strain>
    </source>
</reference>
<dbReference type="AlphaFoldDB" id="A0A327REX1"/>
<evidence type="ECO:0000313" key="3">
    <source>
        <dbReference type="EMBL" id="RAJ12377.1"/>
    </source>
</evidence>
<protein>
    <submittedName>
        <fullName evidence="3">Uncharacterized protein (TIGR02145 family)</fullName>
    </submittedName>
</protein>
<dbReference type="NCBIfam" id="TIGR02145">
    <property type="entry name" value="Fib_succ_major"/>
    <property type="match status" value="1"/>
</dbReference>
<dbReference type="Pfam" id="PF09603">
    <property type="entry name" value="Fib_succ_major"/>
    <property type="match status" value="1"/>
</dbReference>
<name>A0A327REX1_9FLAO</name>
<gene>
    <name evidence="3" type="ORF">LV92_01610</name>
</gene>
<sequence length="178" mass="19668">FTGSFTDNRDSHVYGTIKIGSQVWMTENLVFTSTGSYSYGDNASNDADYGRLYEWAFVQAAIPTGWHLPTDDEWKTLETELGMPASDLNITGESTPRGTDQGTQMKSGGSSGLNFPMAGYRDGSSYFSININTYLWVNTDEGGGNIFRRKINISSPSCFRFTNSVDTFAISVRLVKNQ</sequence>
<accession>A0A327REX1</accession>
<proteinExistence type="predicted"/>
<feature type="region of interest" description="Disordered" evidence="1">
    <location>
        <begin position="86"/>
        <end position="110"/>
    </location>
</feature>
<comment type="caution">
    <text evidence="3">The sequence shown here is derived from an EMBL/GenBank/DDBJ whole genome shotgun (WGS) entry which is preliminary data.</text>
</comment>
<evidence type="ECO:0000313" key="4">
    <source>
        <dbReference type="Proteomes" id="UP000249696"/>
    </source>
</evidence>
<dbReference type="Proteomes" id="UP000249696">
    <property type="component" value="Unassembled WGS sequence"/>
</dbReference>
<feature type="domain" description="Fibrobacter succinogenes major paralogous" evidence="2">
    <location>
        <begin position="17"/>
        <end position="176"/>
    </location>
</feature>
<dbReference type="RefSeq" id="WP_317046759.1">
    <property type="nucleotide sequence ID" value="NZ_QLLN01000003.1"/>
</dbReference>
<feature type="non-terminal residue" evidence="3">
    <location>
        <position position="1"/>
    </location>
</feature>
<evidence type="ECO:0000259" key="2">
    <source>
        <dbReference type="Pfam" id="PF09603"/>
    </source>
</evidence>